<dbReference type="RefSeq" id="WP_006968348.1">
    <property type="nucleotide sequence ID" value="NZ_APJX01000013.1"/>
</dbReference>
<keyword evidence="3" id="KW-1185">Reference proteome</keyword>
<sequence>MNYLLFANPYSGGPILKELFRSRTSPKIVVTFFNNVDTWKRILLRFLKKGLTVEDRCRFLYKIKFYDYYSLHEERLKKIIEKEQIDIAFITTFSRIIPASLIDLFPKGVYNLHPSLLPKHGGANPIFWVIYDNDEFTGTTCHKAIDQIDAGEIIYQNKYKVQNMTGKQLFYEYTKDCSQIIRKVLNEYEDMITDCRVQNNIEYDPQNIPALDELKILATDKESKRRVNKALSLFNKSI</sequence>
<evidence type="ECO:0000259" key="1">
    <source>
        <dbReference type="Pfam" id="PF00551"/>
    </source>
</evidence>
<feature type="domain" description="Formyl transferase N-terminal" evidence="1">
    <location>
        <begin position="65"/>
        <end position="175"/>
    </location>
</feature>
<accession>S0FWY6</accession>
<gene>
    <name evidence="2" type="ORF">Dpo_13c00520</name>
</gene>
<proteinExistence type="predicted"/>
<evidence type="ECO:0000313" key="2">
    <source>
        <dbReference type="EMBL" id="EMS77654.1"/>
    </source>
</evidence>
<dbReference type="Proteomes" id="UP000014216">
    <property type="component" value="Unassembled WGS sequence"/>
</dbReference>
<name>S0FWY6_9BACT</name>
<protein>
    <submittedName>
        <fullName evidence="2">Hexapeptide repeat-containing transferase</fullName>
    </submittedName>
</protein>
<evidence type="ECO:0000313" key="3">
    <source>
        <dbReference type="Proteomes" id="UP000014216"/>
    </source>
</evidence>
<organism evidence="2 3">
    <name type="scientific">Desulfotignum phosphitoxidans DSM 13687</name>
    <dbReference type="NCBI Taxonomy" id="1286635"/>
    <lineage>
        <taxon>Bacteria</taxon>
        <taxon>Pseudomonadati</taxon>
        <taxon>Thermodesulfobacteriota</taxon>
        <taxon>Desulfobacteria</taxon>
        <taxon>Desulfobacterales</taxon>
        <taxon>Desulfobacteraceae</taxon>
        <taxon>Desulfotignum</taxon>
    </lineage>
</organism>
<dbReference type="Gene3D" id="3.40.50.170">
    <property type="entry name" value="Formyl transferase, N-terminal domain"/>
    <property type="match status" value="1"/>
</dbReference>
<dbReference type="OrthoDB" id="9802815at2"/>
<keyword evidence="2" id="KW-0808">Transferase</keyword>
<dbReference type="InterPro" id="IPR002376">
    <property type="entry name" value="Formyl_transf_N"/>
</dbReference>
<comment type="caution">
    <text evidence="2">The sequence shown here is derived from an EMBL/GenBank/DDBJ whole genome shotgun (WGS) entry which is preliminary data.</text>
</comment>
<dbReference type="PANTHER" id="PTHR11138">
    <property type="entry name" value="METHIONYL-TRNA FORMYLTRANSFERASE"/>
    <property type="match status" value="1"/>
</dbReference>
<dbReference type="AlphaFoldDB" id="S0FWY6"/>
<reference evidence="2 3" key="1">
    <citation type="journal article" date="2013" name="Genome Announc.">
        <title>Draft Genome Sequence of Desulfotignum phosphitoxidans DSM 13687 Strain FiPS-3.</title>
        <authorList>
            <person name="Poehlein A."/>
            <person name="Daniel R."/>
            <person name="Simeonova D.D."/>
        </authorList>
    </citation>
    <scope>NUCLEOTIDE SEQUENCE [LARGE SCALE GENOMIC DNA]</scope>
    <source>
        <strain evidence="2 3">DSM 13687</strain>
    </source>
</reference>
<dbReference type="Pfam" id="PF00551">
    <property type="entry name" value="Formyl_trans_N"/>
    <property type="match status" value="1"/>
</dbReference>
<dbReference type="GO" id="GO:0004479">
    <property type="term" value="F:methionyl-tRNA formyltransferase activity"/>
    <property type="evidence" value="ECO:0007669"/>
    <property type="project" value="TreeGrafter"/>
</dbReference>
<dbReference type="InterPro" id="IPR036477">
    <property type="entry name" value="Formyl_transf_N_sf"/>
</dbReference>
<dbReference type="PANTHER" id="PTHR11138:SF5">
    <property type="entry name" value="METHIONYL-TRNA FORMYLTRANSFERASE, MITOCHONDRIAL"/>
    <property type="match status" value="1"/>
</dbReference>
<dbReference type="EMBL" id="APJX01000013">
    <property type="protein sequence ID" value="EMS77654.1"/>
    <property type="molecule type" value="Genomic_DNA"/>
</dbReference>
<dbReference type="SUPFAM" id="SSF53328">
    <property type="entry name" value="Formyltransferase"/>
    <property type="match status" value="1"/>
</dbReference>